<keyword evidence="4" id="KW-0472">Membrane</keyword>
<dbReference type="GO" id="GO:0016020">
    <property type="term" value="C:membrane"/>
    <property type="evidence" value="ECO:0007669"/>
    <property type="project" value="GOC"/>
</dbReference>
<evidence type="ECO:0000256" key="5">
    <source>
        <dbReference type="ARBA" id="ARBA00023211"/>
    </source>
</evidence>
<dbReference type="Proteomes" id="UP000198925">
    <property type="component" value="Unassembled WGS sequence"/>
</dbReference>
<keyword evidence="8" id="KW-1185">Reference proteome</keyword>
<reference evidence="7 8" key="1">
    <citation type="submission" date="2016-10" db="EMBL/GenBank/DDBJ databases">
        <authorList>
            <person name="de Groot N.N."/>
        </authorList>
    </citation>
    <scope>NUCLEOTIDE SEQUENCE [LARGE SCALE GENOMIC DNA]</scope>
    <source>
        <strain evidence="7 8">CPCC 100156</strain>
    </source>
</reference>
<dbReference type="EMBL" id="FMZX01000001">
    <property type="protein sequence ID" value="SDC34436.1"/>
    <property type="molecule type" value="Genomic_DNA"/>
</dbReference>
<keyword evidence="2" id="KW-0997">Cell inner membrane</keyword>
<proteinExistence type="predicted"/>
<evidence type="ECO:0000313" key="8">
    <source>
        <dbReference type="Proteomes" id="UP000198925"/>
    </source>
</evidence>
<keyword evidence="1" id="KW-1003">Cell membrane</keyword>
<dbReference type="SUPFAM" id="SSF56300">
    <property type="entry name" value="Metallo-dependent phosphatases"/>
    <property type="match status" value="1"/>
</dbReference>
<evidence type="ECO:0000256" key="1">
    <source>
        <dbReference type="ARBA" id="ARBA00022475"/>
    </source>
</evidence>
<dbReference type="InterPro" id="IPR029052">
    <property type="entry name" value="Metallo-depent_PP-like"/>
</dbReference>
<dbReference type="Gene3D" id="3.60.21.10">
    <property type="match status" value="1"/>
</dbReference>
<organism evidence="7 8">
    <name type="scientific">Belnapia rosea</name>
    <dbReference type="NCBI Taxonomy" id="938405"/>
    <lineage>
        <taxon>Bacteria</taxon>
        <taxon>Pseudomonadati</taxon>
        <taxon>Pseudomonadota</taxon>
        <taxon>Alphaproteobacteria</taxon>
        <taxon>Acetobacterales</taxon>
        <taxon>Roseomonadaceae</taxon>
        <taxon>Belnapia</taxon>
    </lineage>
</organism>
<dbReference type="RefSeq" id="WP_090567048.1">
    <property type="nucleotide sequence ID" value="NZ_FMXZ01000012.1"/>
</dbReference>
<dbReference type="InterPro" id="IPR043461">
    <property type="entry name" value="LpxH-like"/>
</dbReference>
<dbReference type="PANTHER" id="PTHR34990">
    <property type="entry name" value="UDP-2,3-DIACYLGLUCOSAMINE HYDROLASE-RELATED"/>
    <property type="match status" value="1"/>
</dbReference>
<feature type="domain" description="Calcineurin-like phosphoesterase" evidence="6">
    <location>
        <begin position="12"/>
        <end position="212"/>
    </location>
</feature>
<accession>A0A1G6KVL4</accession>
<dbReference type="GO" id="GO:0008758">
    <property type="term" value="F:UDP-2,3-diacylglucosamine hydrolase activity"/>
    <property type="evidence" value="ECO:0007669"/>
    <property type="project" value="TreeGrafter"/>
</dbReference>
<dbReference type="Pfam" id="PF00149">
    <property type="entry name" value="Metallophos"/>
    <property type="match status" value="1"/>
</dbReference>
<keyword evidence="5" id="KW-0464">Manganese</keyword>
<dbReference type="AlphaFoldDB" id="A0A1G6KVL4"/>
<dbReference type="STRING" id="938405.SAMN02927895_03896"/>
<dbReference type="InterPro" id="IPR004843">
    <property type="entry name" value="Calcineurin-like_PHP"/>
</dbReference>
<name>A0A1G6KVL4_9PROT</name>
<evidence type="ECO:0000313" key="7">
    <source>
        <dbReference type="EMBL" id="SDC34436.1"/>
    </source>
</evidence>
<sequence length="271" mass="31394">MQAAEARTRYRSVFLSDTHLGMRGCRADYLADFLRHTDCNRLYLVGDIVDGWRLRKSWYWDSDHDEVLRILLKLARSGTEVLYIPGNHDEMFRNWLGQGLEVAGVRLLREAVHEAADGRRFLVIHGDEFDGVIRYAKLIAHLGDWAYDMALTLNRWFNAARRKLGYPYWSLSQWLKRQVKEAVKAIDRFELALANEAGRRGLDGVICGHIHHAEMREVHGITYMNDGDWVESCTALVEHADGRFELIDWVREMRLRAERQAGGERLAIARA</sequence>
<dbReference type="GO" id="GO:0046872">
    <property type="term" value="F:metal ion binding"/>
    <property type="evidence" value="ECO:0007669"/>
    <property type="project" value="UniProtKB-KW"/>
</dbReference>
<evidence type="ECO:0000259" key="6">
    <source>
        <dbReference type="Pfam" id="PF00149"/>
    </source>
</evidence>
<protein>
    <submittedName>
        <fullName evidence="7">UDP-2,3-diacylglucosamine pyrophosphatase LpxH</fullName>
    </submittedName>
</protein>
<dbReference type="OrthoDB" id="9802481at2"/>
<evidence type="ECO:0000256" key="3">
    <source>
        <dbReference type="ARBA" id="ARBA00022723"/>
    </source>
</evidence>
<gene>
    <name evidence="7" type="ORF">SAMN04487779_1001643</name>
</gene>
<evidence type="ECO:0000256" key="4">
    <source>
        <dbReference type="ARBA" id="ARBA00023136"/>
    </source>
</evidence>
<dbReference type="CDD" id="cd07398">
    <property type="entry name" value="MPP_YbbF-LpxH"/>
    <property type="match status" value="1"/>
</dbReference>
<keyword evidence="3" id="KW-0479">Metal-binding</keyword>
<dbReference type="PANTHER" id="PTHR34990:SF2">
    <property type="entry name" value="BLL8164 PROTEIN"/>
    <property type="match status" value="1"/>
</dbReference>
<evidence type="ECO:0000256" key="2">
    <source>
        <dbReference type="ARBA" id="ARBA00022519"/>
    </source>
</evidence>
<dbReference type="GO" id="GO:0009245">
    <property type="term" value="P:lipid A biosynthetic process"/>
    <property type="evidence" value="ECO:0007669"/>
    <property type="project" value="TreeGrafter"/>
</dbReference>